<evidence type="ECO:0000256" key="1">
    <source>
        <dbReference type="ARBA" id="ARBA00004196"/>
    </source>
</evidence>
<dbReference type="GO" id="GO:0030313">
    <property type="term" value="C:cell envelope"/>
    <property type="evidence" value="ECO:0007669"/>
    <property type="project" value="UniProtKB-SubCell"/>
</dbReference>
<dbReference type="Pfam" id="PF19127">
    <property type="entry name" value="Choline_bind_3"/>
    <property type="match status" value="1"/>
</dbReference>
<feature type="compositionally biased region" description="Acidic residues" evidence="3">
    <location>
        <begin position="52"/>
        <end position="108"/>
    </location>
</feature>
<dbReference type="InterPro" id="IPR042229">
    <property type="entry name" value="Listeria/Bacterioides_rpt_sf"/>
</dbReference>
<reference evidence="5" key="1">
    <citation type="journal article" date="2021" name="PeerJ">
        <title>Extensive microbial diversity within the chicken gut microbiome revealed by metagenomics and culture.</title>
        <authorList>
            <person name="Gilroy R."/>
            <person name="Ravi A."/>
            <person name="Getino M."/>
            <person name="Pursley I."/>
            <person name="Horton D.L."/>
            <person name="Alikhan N.F."/>
            <person name="Baker D."/>
            <person name="Gharbi K."/>
            <person name="Hall N."/>
            <person name="Watson M."/>
            <person name="Adriaenssens E.M."/>
            <person name="Foster-Nyarko E."/>
            <person name="Jarju S."/>
            <person name="Secka A."/>
            <person name="Antonio M."/>
            <person name="Oren A."/>
            <person name="Chaudhuri R.R."/>
            <person name="La Ragione R."/>
            <person name="Hildebrand F."/>
            <person name="Pallen M.J."/>
        </authorList>
    </citation>
    <scope>NUCLEOTIDE SEQUENCE</scope>
    <source>
        <strain evidence="5">CHK198-12963</strain>
    </source>
</reference>
<accession>A0A9D2PUL5</accession>
<evidence type="ECO:0000256" key="3">
    <source>
        <dbReference type="SAM" id="MobiDB-lite"/>
    </source>
</evidence>
<feature type="compositionally biased region" description="Low complexity" evidence="3">
    <location>
        <begin position="1477"/>
        <end position="1496"/>
    </location>
</feature>
<feature type="chain" id="PRO_5038803340" evidence="4">
    <location>
        <begin position="30"/>
        <end position="1726"/>
    </location>
</feature>
<reference evidence="5" key="2">
    <citation type="submission" date="2021-04" db="EMBL/GenBank/DDBJ databases">
        <authorList>
            <person name="Gilroy R."/>
        </authorList>
    </citation>
    <scope>NUCLEOTIDE SEQUENCE</scope>
    <source>
        <strain evidence="5">CHK198-12963</strain>
    </source>
</reference>
<organism evidence="5 6">
    <name type="scientific">Candidatus Enterocloster excrementigallinarum</name>
    <dbReference type="NCBI Taxonomy" id="2838558"/>
    <lineage>
        <taxon>Bacteria</taxon>
        <taxon>Bacillati</taxon>
        <taxon>Bacillota</taxon>
        <taxon>Clostridia</taxon>
        <taxon>Lachnospirales</taxon>
        <taxon>Lachnospiraceae</taxon>
        <taxon>Enterocloster</taxon>
    </lineage>
</organism>
<dbReference type="Proteomes" id="UP000823863">
    <property type="component" value="Unassembled WGS sequence"/>
</dbReference>
<feature type="region of interest" description="Disordered" evidence="3">
    <location>
        <begin position="41"/>
        <end position="220"/>
    </location>
</feature>
<protein>
    <submittedName>
        <fullName evidence="5">InlB B-repeat-containing protein</fullName>
    </submittedName>
</protein>
<sequence>MRRVGLVKGKVRRTIALASVFMLTCSMEAGSCGAGLLTSYGQETEASRNSESSDETEGSENSEDSGSEDEGSEDEGSGNEDSEGGGSDEGDSDGNTEGTEDSDSEQENGEAGQEDKEDESDESDGESGQQEEEDTDQDDSGEDGADDPVNDEDSEKETEDSEKTENPEEDGSEDTEDQKDETPDEPSGEKDEDSSQGDTGHSSGSGASGSSGSQTPGQPQVQEAVQANVLLEVQAEAEENWYLTESEYYEEDGEYYYTDAETKTKVTKAYIQIDGDHIIYVDESGTMLKDKWIDGGKRYVNGKGYLRIDEIQRAQDYYGKFDEKGYWTAIENVLFYDDSWGLWLYSGKDGKLAGPDKSTFYCLKEEADGKKCYEYVRGENGTVGTEPQGIGWLDDDVKDFYIDEDGNLLVDVEQVQIGDYFYSFGSFEEDTDEYGGTFATGNASLITSQPILDEGEIIYYVDENGGIVKEEFIEIEDETYYFGEDGTMQKRQWIEVETNQWRYVDSNGHMVTDDTRRAGGAYGTFDEKGYWTPKKGFFTENLDEDGTVTLYSDEEGDVAGPYDEAEDATKEQEMTFYHFVDEDGKTACYLMSGEDNTLLDDRPEGGIWIKDLYLDEDGYLITNQTAVKIGDAYYNFDAEGISRYAEGSIVEENGKKYCVGEDGTFVTNQFADDNNGNTLYFGADGSQQFSQWVEDEGERYYIGDDGYVVKNTEDTIIKGYYGSFDAEGKWSAGAAGFVADDGKTFYCTESGKLAGPSDQQTAYYGLVSESGRQACYLFDENGSQGSEKQTNLWFGNYYIGADGYQLTNVTHVEIDGVYYNFDSNGNSSVSTEGLFTDTDGKNYYLGTDGKPVINQFEDVDGNTLYFGADGSQQFSQWVDDGGERYYIDDNGYVVKNSGNTIIKGYYGSFDADGKWSAGAAGFVVDDGKTFYCTESGKLAGPSDQQTAYYGLVSENGGQACYLFDENGTQGSEKQTSLWLGDRYIGADGFQLTDASYVEIDGVYYDFDAEGSSSLSQEGLFTGADGKNYYLGTDGKPVTNQFKDIGEETLYFGEDGTQQFHQWVEYNGGFRYVDGSGHVIKDDDGKMAGGYYGSFDGEGYWTAISNQFFDSDLDDGTEVVFYSGEEGKVAGPENEKMIFYCLTAENERLACYLYTAENQTLGSEKQTNLWLGSRYVGADGYVTANVSQVEIGGIYYDFDENGNGTISPEGLMNRNGSIYYIGADGKLVTETFVDVDGETLYFGADGTQQFRQWIEDGNGFRYVNSDGHLIKDKIRMTGGYYGSFDSEGYWTAIEDEFFEHELDSGETVWHYSGAEGRVYRNSEGRFYCFTDNTMTCYLMDADGENRTDELVAGQWIEHLWVNGQGIVARNVTEQVEGIYYTFDNLGYGTVVTYQITYVLGDGVNSSENPSQYTGEQASITLSAPSRSGYTFDGWYTDSSYTNRITQLTSKDNSGVLTIYAKWNRNVSGSSGDSDRDIGISSSTDSASNTTDSGSSAATSNQISTAAAGESVVVSVGQTSVSSVVTQSAAGSVTGNTIVEAAGAPAVSMADGQSAQVATIAVGADGSTRSLLAANTQGTVIQQTVSEVGGVTVTRNVVVYQDGTQVSQKSGAEELTGFAPEVVAAEQAIQNGTMDIAAAYSGKVSLNLPQYVQVGSAVTYEVVPGVNGPAVQTQMEQTSLTPGQQLVVMITDAAGNVTVSEAIVGENGVIQYQIPGASCIVRLLRIAE</sequence>
<name>A0A9D2PUL5_9FIRM</name>
<dbReference type="Gene3D" id="2.10.270.10">
    <property type="entry name" value="Cholin Binding"/>
    <property type="match status" value="6"/>
</dbReference>
<gene>
    <name evidence="5" type="ORF">H9931_04685</name>
</gene>
<evidence type="ECO:0000313" key="6">
    <source>
        <dbReference type="Proteomes" id="UP000823863"/>
    </source>
</evidence>
<feature type="region of interest" description="Disordered" evidence="3">
    <location>
        <begin position="1466"/>
        <end position="1496"/>
    </location>
</feature>
<dbReference type="Pfam" id="PF09479">
    <property type="entry name" value="Flg_new"/>
    <property type="match status" value="1"/>
</dbReference>
<feature type="signal peptide" evidence="4">
    <location>
        <begin position="1"/>
        <end position="29"/>
    </location>
</feature>
<dbReference type="InterPro" id="IPR018337">
    <property type="entry name" value="Cell_wall/Cho-bd_repeat"/>
</dbReference>
<evidence type="ECO:0000313" key="5">
    <source>
        <dbReference type="EMBL" id="HJC66002.1"/>
    </source>
</evidence>
<dbReference type="Gene3D" id="2.60.40.4270">
    <property type="entry name" value="Listeria-Bacteroides repeat domain"/>
    <property type="match status" value="1"/>
</dbReference>
<feature type="compositionally biased region" description="Acidic residues" evidence="3">
    <location>
        <begin position="167"/>
        <end position="195"/>
    </location>
</feature>
<evidence type="ECO:0000256" key="2">
    <source>
        <dbReference type="ARBA" id="ARBA00022737"/>
    </source>
</evidence>
<keyword evidence="2" id="KW-0677">Repeat</keyword>
<comment type="subcellular location">
    <subcellularLocation>
        <location evidence="1">Cell envelope</location>
    </subcellularLocation>
</comment>
<keyword evidence="4" id="KW-0732">Signal</keyword>
<evidence type="ECO:0000256" key="4">
    <source>
        <dbReference type="SAM" id="SignalP"/>
    </source>
</evidence>
<dbReference type="EMBL" id="DWWB01000022">
    <property type="protein sequence ID" value="HJC66002.1"/>
    <property type="molecule type" value="Genomic_DNA"/>
</dbReference>
<dbReference type="InterPro" id="IPR013378">
    <property type="entry name" value="InlB-like_B-rpt"/>
</dbReference>
<feature type="compositionally biased region" description="Acidic residues" evidence="3">
    <location>
        <begin position="115"/>
        <end position="160"/>
    </location>
</feature>
<dbReference type="NCBIfam" id="TIGR02543">
    <property type="entry name" value="List_Bact_rpt"/>
    <property type="match status" value="1"/>
</dbReference>
<feature type="compositionally biased region" description="Low complexity" evidence="3">
    <location>
        <begin position="200"/>
        <end position="213"/>
    </location>
</feature>
<comment type="caution">
    <text evidence="5">The sequence shown here is derived from an EMBL/GenBank/DDBJ whole genome shotgun (WGS) entry which is preliminary data.</text>
</comment>
<dbReference type="SUPFAM" id="SSF69360">
    <property type="entry name" value="Cell wall binding repeat"/>
    <property type="match status" value="6"/>
</dbReference>
<proteinExistence type="predicted"/>